<feature type="transmembrane region" description="Helical" evidence="1">
    <location>
        <begin position="6"/>
        <end position="25"/>
    </location>
</feature>
<feature type="transmembrane region" description="Helical" evidence="1">
    <location>
        <begin position="56"/>
        <end position="74"/>
    </location>
</feature>
<protein>
    <submittedName>
        <fullName evidence="2">DUF1304 domain-containing protein</fullName>
    </submittedName>
</protein>
<proteinExistence type="predicted"/>
<feature type="transmembrane region" description="Helical" evidence="1">
    <location>
        <begin position="86"/>
        <end position="110"/>
    </location>
</feature>
<keyword evidence="1" id="KW-0472">Membrane</keyword>
<keyword evidence="1" id="KW-1133">Transmembrane helix</keyword>
<gene>
    <name evidence="2" type="ORF">ABFY20_03155</name>
</gene>
<name>A0AB39BHN1_9MICO</name>
<dbReference type="Pfam" id="PF06993">
    <property type="entry name" value="DUF1304"/>
    <property type="match status" value="1"/>
</dbReference>
<evidence type="ECO:0000313" key="2">
    <source>
        <dbReference type="EMBL" id="XDI06112.1"/>
    </source>
</evidence>
<dbReference type="EMBL" id="CP162511">
    <property type="protein sequence ID" value="XDI06112.1"/>
    <property type="molecule type" value="Genomic_DNA"/>
</dbReference>
<dbReference type="AlphaFoldDB" id="A0AB39BHN1"/>
<reference evidence="2" key="1">
    <citation type="submission" date="2024-05" db="EMBL/GenBank/DDBJ databases">
        <title>Herbiconiux sp. A18JL235.</title>
        <authorList>
            <person name="Zhang G."/>
        </authorList>
    </citation>
    <scope>NUCLEOTIDE SEQUENCE</scope>
    <source>
        <strain evidence="2">A18JL235</strain>
    </source>
</reference>
<keyword evidence="1" id="KW-0812">Transmembrane</keyword>
<feature type="transmembrane region" description="Helical" evidence="1">
    <location>
        <begin position="117"/>
        <end position="139"/>
    </location>
</feature>
<accession>A0AB39BHN1</accession>
<dbReference type="InterPro" id="IPR009732">
    <property type="entry name" value="DUF1304"/>
</dbReference>
<dbReference type="PANTHER" id="PTHR38446:SF1">
    <property type="entry name" value="BLL0914 PROTEIN"/>
    <property type="match status" value="1"/>
</dbReference>
<organism evidence="2">
    <name type="scientific">Herbiconiux sp. A18JL235</name>
    <dbReference type="NCBI Taxonomy" id="3152363"/>
    <lineage>
        <taxon>Bacteria</taxon>
        <taxon>Bacillati</taxon>
        <taxon>Actinomycetota</taxon>
        <taxon>Actinomycetes</taxon>
        <taxon>Micrococcales</taxon>
        <taxon>Microbacteriaceae</taxon>
        <taxon>Herbiconiux</taxon>
    </lineage>
</organism>
<evidence type="ECO:0000256" key="1">
    <source>
        <dbReference type="SAM" id="Phobius"/>
    </source>
</evidence>
<dbReference type="PANTHER" id="PTHR38446">
    <property type="entry name" value="BLL0914 PROTEIN"/>
    <property type="match status" value="1"/>
</dbReference>
<sequence length="140" mass="14189">MGIAASILIGIAGLIHVYILVLESVRWRAPSTWKVFGLRSQEEADTTAGLAYNQGFYNLFLAIGALLGVVLLLSGGGSAGVGGGSAAAIAGFTLALFSAGSMFAASMVLLSTGRDKLRAVTIQGLPPLLGIVALLISLAV</sequence>
<dbReference type="RefSeq" id="WP_368498501.1">
    <property type="nucleotide sequence ID" value="NZ_CP162511.1"/>
</dbReference>